<feature type="compositionally biased region" description="Polar residues" evidence="1">
    <location>
        <begin position="412"/>
        <end position="427"/>
    </location>
</feature>
<feature type="compositionally biased region" description="Polar residues" evidence="1">
    <location>
        <begin position="1198"/>
        <end position="1220"/>
    </location>
</feature>
<feature type="region of interest" description="Disordered" evidence="1">
    <location>
        <begin position="487"/>
        <end position="506"/>
    </location>
</feature>
<evidence type="ECO:0008006" key="6">
    <source>
        <dbReference type="Google" id="ProtNLM"/>
    </source>
</evidence>
<feature type="region of interest" description="Disordered" evidence="1">
    <location>
        <begin position="750"/>
        <end position="782"/>
    </location>
</feature>
<feature type="domain" description="Enhanced disease resistance 4-like N-terminal" evidence="3">
    <location>
        <begin position="30"/>
        <end position="62"/>
    </location>
</feature>
<dbReference type="PANTHER" id="PTHR31105:SF38">
    <property type="entry name" value="PROTEIN ENHANCED DISEASE RESISTANCE 4"/>
    <property type="match status" value="1"/>
</dbReference>
<feature type="compositionally biased region" description="Polar residues" evidence="1">
    <location>
        <begin position="273"/>
        <end position="282"/>
    </location>
</feature>
<feature type="region of interest" description="Disordered" evidence="1">
    <location>
        <begin position="273"/>
        <end position="428"/>
    </location>
</feature>
<feature type="compositionally biased region" description="Basic and acidic residues" evidence="1">
    <location>
        <begin position="246"/>
        <end position="256"/>
    </location>
</feature>
<feature type="compositionally biased region" description="Basic and acidic residues" evidence="1">
    <location>
        <begin position="122"/>
        <end position="137"/>
    </location>
</feature>
<evidence type="ECO:0000313" key="4">
    <source>
        <dbReference type="EMBL" id="GAA0158275.1"/>
    </source>
</evidence>
<dbReference type="Pfam" id="PF11331">
    <property type="entry name" value="Zn_ribbon_12"/>
    <property type="match status" value="1"/>
</dbReference>
<feature type="compositionally biased region" description="Polar residues" evidence="1">
    <location>
        <begin position="171"/>
        <end position="180"/>
    </location>
</feature>
<feature type="region of interest" description="Disordered" evidence="1">
    <location>
        <begin position="1179"/>
        <end position="1220"/>
    </location>
</feature>
<dbReference type="InterPro" id="IPR055126">
    <property type="entry name" value="EDR4-like_N"/>
</dbReference>
<dbReference type="InterPro" id="IPR040244">
    <property type="entry name" value="EDR4-like"/>
</dbReference>
<dbReference type="GO" id="GO:1900150">
    <property type="term" value="P:regulation of defense response to fungus"/>
    <property type="evidence" value="ECO:0007669"/>
    <property type="project" value="InterPro"/>
</dbReference>
<dbReference type="Pfam" id="PF22910">
    <property type="entry name" value="EDR4-like_1st"/>
    <property type="match status" value="1"/>
</dbReference>
<name>A0AAV3Q2W3_LITER</name>
<dbReference type="PANTHER" id="PTHR31105">
    <property type="entry name" value="EXTRA-LARGE G-PROTEIN-LIKE"/>
    <property type="match status" value="1"/>
</dbReference>
<comment type="caution">
    <text evidence="4">The sequence shown here is derived from an EMBL/GenBank/DDBJ whole genome shotgun (WGS) entry which is preliminary data.</text>
</comment>
<feature type="compositionally biased region" description="Basic and acidic residues" evidence="1">
    <location>
        <begin position="158"/>
        <end position="167"/>
    </location>
</feature>
<organism evidence="4 5">
    <name type="scientific">Lithospermum erythrorhizon</name>
    <name type="common">Purple gromwell</name>
    <name type="synonym">Lithospermum officinale var. erythrorhizon</name>
    <dbReference type="NCBI Taxonomy" id="34254"/>
    <lineage>
        <taxon>Eukaryota</taxon>
        <taxon>Viridiplantae</taxon>
        <taxon>Streptophyta</taxon>
        <taxon>Embryophyta</taxon>
        <taxon>Tracheophyta</taxon>
        <taxon>Spermatophyta</taxon>
        <taxon>Magnoliopsida</taxon>
        <taxon>eudicotyledons</taxon>
        <taxon>Gunneridae</taxon>
        <taxon>Pentapetalae</taxon>
        <taxon>asterids</taxon>
        <taxon>lamiids</taxon>
        <taxon>Boraginales</taxon>
        <taxon>Boraginaceae</taxon>
        <taxon>Boraginoideae</taxon>
        <taxon>Lithospermeae</taxon>
        <taxon>Lithospermum</taxon>
    </lineage>
</organism>
<feature type="region of interest" description="Disordered" evidence="1">
    <location>
        <begin position="246"/>
        <end position="265"/>
    </location>
</feature>
<feature type="region of interest" description="Disordered" evidence="1">
    <location>
        <begin position="70"/>
        <end position="197"/>
    </location>
</feature>
<accession>A0AAV3Q2W3</accession>
<evidence type="ECO:0000256" key="1">
    <source>
        <dbReference type="SAM" id="MobiDB-lite"/>
    </source>
</evidence>
<feature type="domain" description="Probable zinc-ribbon" evidence="2">
    <location>
        <begin position="1105"/>
        <end position="1148"/>
    </location>
</feature>
<protein>
    <recommendedName>
        <fullName evidence="6">Zinc-ribbon domain-containing protein</fullName>
    </recommendedName>
</protein>
<evidence type="ECO:0000259" key="2">
    <source>
        <dbReference type="Pfam" id="PF11331"/>
    </source>
</evidence>
<dbReference type="EMBL" id="BAABME010003301">
    <property type="protein sequence ID" value="GAA0158275.1"/>
    <property type="molecule type" value="Genomic_DNA"/>
</dbReference>
<dbReference type="InterPro" id="IPR021480">
    <property type="entry name" value="Zinc_ribbon_12"/>
</dbReference>
<evidence type="ECO:0000313" key="5">
    <source>
        <dbReference type="Proteomes" id="UP001454036"/>
    </source>
</evidence>
<dbReference type="Proteomes" id="UP001454036">
    <property type="component" value="Unassembled WGS sequence"/>
</dbReference>
<keyword evidence="5" id="KW-1185">Reference proteome</keyword>
<feature type="compositionally biased region" description="Basic and acidic residues" evidence="1">
    <location>
        <begin position="399"/>
        <end position="411"/>
    </location>
</feature>
<proteinExistence type="predicted"/>
<feature type="compositionally biased region" description="Basic and acidic residues" evidence="1">
    <location>
        <begin position="181"/>
        <end position="191"/>
    </location>
</feature>
<feature type="compositionally biased region" description="Polar residues" evidence="1">
    <location>
        <begin position="346"/>
        <end position="357"/>
    </location>
</feature>
<evidence type="ECO:0000259" key="3">
    <source>
        <dbReference type="Pfam" id="PF22910"/>
    </source>
</evidence>
<sequence>MEFTRFLQFEHFLYLENIFVHAANQMSTEIRLVRCPKCRKILPELPNIPVYTCGGCGAILQAKKHKSEIKGSVLRPQETDPIQKYEPNSVSSSSSPEGDHPSIESLPGSDARGEQFSSGSHNSEKPVDSNFSDEHSQLTKPTYLQDEKSSPETNEAAVHGERERLLDQDAGLQNTEPLNHSSEKPHDRLSDDLSDYYHSCHEKEDSYSEISISGKQFEERPKLNVVTSENEIDNFHGVLAAEEKCTAKPKSSDQHVSHFSVGKNLMDVEKEQQNVGEYTNETEGSHGALAKEERCYGEPQSLDDPETSSSESECLKLVGTEKQQNIENEIGKYTNDMEDSHGELSEQGSHSNESQSFDEPATHFSVNEPLKSDEENELSAEDTEHRKVYERNYSSRNNDGMKENAFPDKIQEYSQNGETQKETSSSMKDFHKVEVSLLVAEEYSVADENGRRYLVKSLGPQKGEEITAVQGPLSRSIVLAPLSPDDACQKESHEVSPSSHRISSEEKFDTLPINPRVPVAPLSPDAIYLRESHEVGPSFHRISSEEMLDTLPSNPIVPIAPLSSDDIYLEDSHEVGPSFHRISSEEMLDTLPINPRVPTASHSPEDIYFKESQEVGPSFHRISSDEMLDTLPSNPIVPIAPLSSDDIYLEDSHEVGPSFHRISSEEMLDTLPINPRVPTAPHSPDDIYFKESQEVGPSFHRISSDEMLDTLPIHLKHTIAPLSPDNMYLEDSHEVGPKFHRISSEEMLDPLPINPRVPIGSMGKSPTKRYYSGDESESQYDGAEGLSARVSHLYSRKFKGTGTETTNRSRQKDGFRVKNKQNGELQMHNEQFNLLSKFKKPNTYSVSERDWRLHESPEDGKHSRPIRTSMIATNIEPMSRSSFMPMSSQLFHGNGSPANSHNVFLPNGEFPQRDTKLGSDPEKMELLRMVYELEDKINRTHMSKQVSGERLPFRDVREEIRTGRYYDDPATGRNSYVDIKYSGHHSSHPQGVGQANWPRSSRLGFSGEALCRNHIDCRCSHCFHQDWHFSPKLSSHCIHCQNAAPPRHDYDNIYPSYSPSPQHYTSSEFSHEMQTDNQKHDHETNILYLREKHQVMKRHLRPVSGGAPIISCYHCLELLQLPADFLLFKRRCHQLRCDSCNMILKFSLQKDSHLVPYVIKIQAPRPSDMDDYSNISDKRTVASTSHAKTPQDAGPVSFSDNFEPSFSRNGSTESGPSVRSSLSILKNLSNGEQTSNHTFQAMNDRKMKTVMEIYQDVNESSSCKIEAAGPSSSTSTLVKPSLPATSGPPLHWLMGYESPRQVLFARSEDESDDGMGYYMDQQIR</sequence>
<reference evidence="4 5" key="1">
    <citation type="submission" date="2024-01" db="EMBL/GenBank/DDBJ databases">
        <title>The complete chloroplast genome sequence of Lithospermum erythrorhizon: insights into the phylogenetic relationship among Boraginaceae species and the maternal lineages of purple gromwells.</title>
        <authorList>
            <person name="Okada T."/>
            <person name="Watanabe K."/>
        </authorList>
    </citation>
    <scope>NUCLEOTIDE SEQUENCE [LARGE SCALE GENOMIC DNA]</scope>
</reference>
<gene>
    <name evidence="4" type="ORF">LIER_15351</name>
</gene>